<accession>A0AA47MN86</accession>
<protein>
    <recommendedName>
        <fullName evidence="2">C2H2-type domain-containing protein</fullName>
    </recommendedName>
</protein>
<dbReference type="PANTHER" id="PTHR31025:SF19">
    <property type="entry name" value="SI:CH73-42K18.1-RELATED"/>
    <property type="match status" value="1"/>
</dbReference>
<dbReference type="PROSITE" id="PS00028">
    <property type="entry name" value="ZINC_FINGER_C2H2_1"/>
    <property type="match status" value="1"/>
</dbReference>
<evidence type="ECO:0000256" key="1">
    <source>
        <dbReference type="PROSITE-ProRule" id="PRU00042"/>
    </source>
</evidence>
<dbReference type="AlphaFoldDB" id="A0AA47MN86"/>
<proteinExistence type="predicted"/>
<dbReference type="Proteomes" id="UP001174136">
    <property type="component" value="Unassembled WGS sequence"/>
</dbReference>
<dbReference type="SMART" id="SM00355">
    <property type="entry name" value="ZnF_C2H2"/>
    <property type="match status" value="3"/>
</dbReference>
<keyword evidence="1" id="KW-0863">Zinc-finger</keyword>
<sequence length="674" mass="75942">MTWHCMLCSAHFSTRTHLFKHCRLQHSHFSRVSPLPCLHDDCMCTFQTLSAQGTHLSRYQTPKYSSSAGQSQRPVTFKCPSCTFQQLFSESVLSHIRTHLKKHETVLCPYKGCNYSINMYSSFNSHKSRAHQGSLLSDFQNDVLEHTQNLETTSCDVINDVYRGGLGTKIGPITSPSLDVYEECRGHSTETDDDDDDEHCDTFKLKKQLKLNVASLFLKMQVILHMSNTATQEIVDHLNQIFCLSQPLIKEAVNEILQRYGHNITDSILNQVVIAIMDSNVVFSATSKGAELSATKRRKTFIEHNYPLVMPVEYHLEQPGPILNMIQELFKNTDILSKIREPNTEPGQYLFSTEDLNLAIQLYIDELEIANPHGTSHKVYKLCAVYWVLANLPPKYRSAMHTIQLAVLAKVTDVKKYGYAAIQYLLHCCVMFALLNRMNVKGTIVCVSADNLAAHGLGGFLESFRAEYACRFCMATSEQFQATEVKEEEFVQRTKASHDVHVQNVLKNGSEFGVKGDCVLRKALHYFHPITGFPPDILHDLLEDDSTEVLQFGVFEPIASDSMSSPERLSRWPPGSFPIPTFGFDVELTLREGNAEFEKTGRPVKSARDQKHDILEKLASTIYGFKAYPSDKEIAVVAEALVAKHPCLKKQDLLLDGMAGRTASSSKWAITGQR</sequence>
<keyword evidence="4" id="KW-1185">Reference proteome</keyword>
<dbReference type="PROSITE" id="PS50157">
    <property type="entry name" value="ZINC_FINGER_C2H2_2"/>
    <property type="match status" value="1"/>
</dbReference>
<keyword evidence="1" id="KW-0479">Metal-binding</keyword>
<dbReference type="GO" id="GO:0008270">
    <property type="term" value="F:zinc ion binding"/>
    <property type="evidence" value="ECO:0007669"/>
    <property type="project" value="UniProtKB-KW"/>
</dbReference>
<keyword evidence="1" id="KW-0862">Zinc</keyword>
<evidence type="ECO:0000313" key="3">
    <source>
        <dbReference type="EMBL" id="KAK0143414.1"/>
    </source>
</evidence>
<dbReference type="PANTHER" id="PTHR31025">
    <property type="entry name" value="SI:CH211-196P9.1-RELATED"/>
    <property type="match status" value="1"/>
</dbReference>
<dbReference type="EMBL" id="JAOPHQ010003415">
    <property type="protein sequence ID" value="KAK0143414.1"/>
    <property type="molecule type" value="Genomic_DNA"/>
</dbReference>
<feature type="domain" description="C2H2-type" evidence="2">
    <location>
        <begin position="3"/>
        <end position="27"/>
    </location>
</feature>
<evidence type="ECO:0000313" key="4">
    <source>
        <dbReference type="Proteomes" id="UP001174136"/>
    </source>
</evidence>
<organism evidence="3 4">
    <name type="scientific">Merluccius polli</name>
    <name type="common">Benguela hake</name>
    <name type="synonym">Merluccius cadenati</name>
    <dbReference type="NCBI Taxonomy" id="89951"/>
    <lineage>
        <taxon>Eukaryota</taxon>
        <taxon>Metazoa</taxon>
        <taxon>Chordata</taxon>
        <taxon>Craniata</taxon>
        <taxon>Vertebrata</taxon>
        <taxon>Euteleostomi</taxon>
        <taxon>Actinopterygii</taxon>
        <taxon>Neopterygii</taxon>
        <taxon>Teleostei</taxon>
        <taxon>Neoteleostei</taxon>
        <taxon>Acanthomorphata</taxon>
        <taxon>Zeiogadaria</taxon>
        <taxon>Gadariae</taxon>
        <taxon>Gadiformes</taxon>
        <taxon>Gadoidei</taxon>
        <taxon>Merlucciidae</taxon>
        <taxon>Merluccius</taxon>
    </lineage>
</organism>
<reference evidence="3" key="1">
    <citation type="journal article" date="2023" name="Front. Mar. Sci.">
        <title>A new Merluccius polli reference genome to investigate the effects of global change in West African waters.</title>
        <authorList>
            <person name="Mateo J.L."/>
            <person name="Blanco-Fernandez C."/>
            <person name="Garcia-Vazquez E."/>
            <person name="Machado-Schiaffino G."/>
        </authorList>
    </citation>
    <scope>NUCLEOTIDE SEQUENCE</scope>
    <source>
        <strain evidence="3">C29</strain>
        <tissue evidence="3">Fin</tissue>
    </source>
</reference>
<comment type="caution">
    <text evidence="3">The sequence shown here is derived from an EMBL/GenBank/DDBJ whole genome shotgun (WGS) entry which is preliminary data.</text>
</comment>
<gene>
    <name evidence="3" type="ORF">N1851_018451</name>
</gene>
<dbReference type="InterPro" id="IPR013087">
    <property type="entry name" value="Znf_C2H2_type"/>
</dbReference>
<name>A0AA47MN86_MERPO</name>
<evidence type="ECO:0000259" key="2">
    <source>
        <dbReference type="PROSITE" id="PS50157"/>
    </source>
</evidence>